<feature type="signal peptide" evidence="1">
    <location>
        <begin position="1"/>
        <end position="26"/>
    </location>
</feature>
<name>A0AA46TH95_9ACTN</name>
<protein>
    <recommendedName>
        <fullName evidence="4">Ferritin-like domain-containing protein</fullName>
    </recommendedName>
</protein>
<reference evidence="2" key="1">
    <citation type="submission" date="2022-01" db="EMBL/GenBank/DDBJ databases">
        <title>Nocardioidaceae gen. sp. A5X3R13.</title>
        <authorList>
            <person name="Lopez Marin M.A."/>
            <person name="Uhlik O."/>
        </authorList>
    </citation>
    <scope>NUCLEOTIDE SEQUENCE</scope>
    <source>
        <strain evidence="2">A5X3R13</strain>
    </source>
</reference>
<dbReference type="PROSITE" id="PS51318">
    <property type="entry name" value="TAT"/>
    <property type="match status" value="1"/>
</dbReference>
<dbReference type="PROSITE" id="PS51257">
    <property type="entry name" value="PROKAR_LIPOPROTEIN"/>
    <property type="match status" value="1"/>
</dbReference>
<dbReference type="RefSeq" id="WP_271633200.1">
    <property type="nucleotide sequence ID" value="NZ_CP094970.1"/>
</dbReference>
<dbReference type="Proteomes" id="UP001164390">
    <property type="component" value="Chromosome"/>
</dbReference>
<evidence type="ECO:0000313" key="3">
    <source>
        <dbReference type="Proteomes" id="UP001164390"/>
    </source>
</evidence>
<organism evidence="2 3">
    <name type="scientific">Solicola gregarius</name>
    <dbReference type="NCBI Taxonomy" id="2908642"/>
    <lineage>
        <taxon>Bacteria</taxon>
        <taxon>Bacillati</taxon>
        <taxon>Actinomycetota</taxon>
        <taxon>Actinomycetes</taxon>
        <taxon>Propionibacteriales</taxon>
        <taxon>Nocardioidaceae</taxon>
        <taxon>Solicola</taxon>
    </lineage>
</organism>
<proteinExistence type="predicted"/>
<dbReference type="KEGG" id="sgrg:L0C25_18350"/>
<evidence type="ECO:0008006" key="4">
    <source>
        <dbReference type="Google" id="ProtNLM"/>
    </source>
</evidence>
<dbReference type="EMBL" id="CP094970">
    <property type="protein sequence ID" value="UYM04478.1"/>
    <property type="molecule type" value="Genomic_DNA"/>
</dbReference>
<feature type="chain" id="PRO_5041448970" description="Ferritin-like domain-containing protein" evidence="1">
    <location>
        <begin position="27"/>
        <end position="171"/>
    </location>
</feature>
<evidence type="ECO:0000313" key="2">
    <source>
        <dbReference type="EMBL" id="UYM04478.1"/>
    </source>
</evidence>
<evidence type="ECO:0000256" key="1">
    <source>
        <dbReference type="SAM" id="SignalP"/>
    </source>
</evidence>
<dbReference type="AlphaFoldDB" id="A0AA46TH95"/>
<keyword evidence="1" id="KW-0732">Signal</keyword>
<keyword evidence="3" id="KW-1185">Reference proteome</keyword>
<sequence>MTARVSRRLSRRAFLTVGGLAAATLAAGCGAVDDLLDDDSGSPSPEQSKSADDRLIASALADQERLLARCLAVRAAHHSLRTTLAPIADHHRVHVEILGGDPTKRRARIKVPSSEPKALAALRDLEDAARTRRTSDANRAASGEFARVLAAIAASEAQHVQVLDQAIGGGS</sequence>
<dbReference type="InterPro" id="IPR006311">
    <property type="entry name" value="TAT_signal"/>
</dbReference>
<accession>A0AA46TH95</accession>
<gene>
    <name evidence="2" type="ORF">L0C25_18350</name>
</gene>